<dbReference type="AlphaFoldDB" id="A0A9J6CW37"/>
<comment type="caution">
    <text evidence="1">The sequence shown here is derived from an EMBL/GenBank/DDBJ whole genome shotgun (WGS) entry which is preliminary data.</text>
</comment>
<organism evidence="1 2">
    <name type="scientific">Rhipicephalus microplus</name>
    <name type="common">Cattle tick</name>
    <name type="synonym">Boophilus microplus</name>
    <dbReference type="NCBI Taxonomy" id="6941"/>
    <lineage>
        <taxon>Eukaryota</taxon>
        <taxon>Metazoa</taxon>
        <taxon>Ecdysozoa</taxon>
        <taxon>Arthropoda</taxon>
        <taxon>Chelicerata</taxon>
        <taxon>Arachnida</taxon>
        <taxon>Acari</taxon>
        <taxon>Parasitiformes</taxon>
        <taxon>Ixodida</taxon>
        <taxon>Ixodoidea</taxon>
        <taxon>Ixodidae</taxon>
        <taxon>Rhipicephalinae</taxon>
        <taxon>Rhipicephalus</taxon>
        <taxon>Boophilus</taxon>
    </lineage>
</organism>
<reference evidence="1" key="2">
    <citation type="submission" date="2021-09" db="EMBL/GenBank/DDBJ databases">
        <authorList>
            <person name="Jia N."/>
            <person name="Wang J."/>
            <person name="Shi W."/>
            <person name="Du L."/>
            <person name="Sun Y."/>
            <person name="Zhan W."/>
            <person name="Jiang J."/>
            <person name="Wang Q."/>
            <person name="Zhang B."/>
            <person name="Ji P."/>
            <person name="Sakyi L.B."/>
            <person name="Cui X."/>
            <person name="Yuan T."/>
            <person name="Jiang B."/>
            <person name="Yang W."/>
            <person name="Lam T.T.-Y."/>
            <person name="Chang Q."/>
            <person name="Ding S."/>
            <person name="Wang X."/>
            <person name="Zhu J."/>
            <person name="Ruan X."/>
            <person name="Zhao L."/>
            <person name="Wei J."/>
            <person name="Que T."/>
            <person name="Du C."/>
            <person name="Cheng J."/>
            <person name="Dai P."/>
            <person name="Han X."/>
            <person name="Huang E."/>
            <person name="Gao Y."/>
            <person name="Liu J."/>
            <person name="Shao H."/>
            <person name="Ye R."/>
            <person name="Li L."/>
            <person name="Wei W."/>
            <person name="Wang X."/>
            <person name="Wang C."/>
            <person name="Huo Q."/>
            <person name="Li W."/>
            <person name="Guo W."/>
            <person name="Chen H."/>
            <person name="Chen S."/>
            <person name="Zhou L."/>
            <person name="Zhou L."/>
            <person name="Ni X."/>
            <person name="Tian J."/>
            <person name="Zhou Y."/>
            <person name="Sheng Y."/>
            <person name="Liu T."/>
            <person name="Pan Y."/>
            <person name="Xia L."/>
            <person name="Li J."/>
            <person name="Zhao F."/>
            <person name="Cao W."/>
        </authorList>
    </citation>
    <scope>NUCLEOTIDE SEQUENCE</scope>
    <source>
        <strain evidence="1">Rmic-2018</strain>
        <tissue evidence="1">Larvae</tissue>
    </source>
</reference>
<keyword evidence="2" id="KW-1185">Reference proteome</keyword>
<proteinExistence type="predicted"/>
<dbReference type="Proteomes" id="UP000821866">
    <property type="component" value="Unassembled WGS sequence"/>
</dbReference>
<sequence>MRPLTQVVPSDGFIPLTHIIEDEFIGGYKECWISGWAPYRLAPHSNNTNVLGMEKTIEDINFIRWNGYPSLAVSVPMSTRVYKAKAALAPMDAPCVNCTWGVNTTLNFCEINKLYGNLDLGLALYDIDCKDLELGCLAPTAGIYETNRFGNVSQHTHKLVNYGVASACPWLVSPAEVPAATLGHT</sequence>
<dbReference type="EMBL" id="JABSTU010005692">
    <property type="protein sequence ID" value="KAH7938714.1"/>
    <property type="molecule type" value="Genomic_DNA"/>
</dbReference>
<protein>
    <submittedName>
        <fullName evidence="1">Uncharacterized protein</fullName>
    </submittedName>
</protein>
<reference evidence="1" key="1">
    <citation type="journal article" date="2020" name="Cell">
        <title>Large-Scale Comparative Analyses of Tick Genomes Elucidate Their Genetic Diversity and Vector Capacities.</title>
        <authorList>
            <consortium name="Tick Genome and Microbiome Consortium (TIGMIC)"/>
            <person name="Jia N."/>
            <person name="Wang J."/>
            <person name="Shi W."/>
            <person name="Du L."/>
            <person name="Sun Y."/>
            <person name="Zhan W."/>
            <person name="Jiang J.F."/>
            <person name="Wang Q."/>
            <person name="Zhang B."/>
            <person name="Ji P."/>
            <person name="Bell-Sakyi L."/>
            <person name="Cui X.M."/>
            <person name="Yuan T.T."/>
            <person name="Jiang B.G."/>
            <person name="Yang W.F."/>
            <person name="Lam T.T."/>
            <person name="Chang Q.C."/>
            <person name="Ding S.J."/>
            <person name="Wang X.J."/>
            <person name="Zhu J.G."/>
            <person name="Ruan X.D."/>
            <person name="Zhao L."/>
            <person name="Wei J.T."/>
            <person name="Ye R.Z."/>
            <person name="Que T.C."/>
            <person name="Du C.H."/>
            <person name="Zhou Y.H."/>
            <person name="Cheng J.X."/>
            <person name="Dai P.F."/>
            <person name="Guo W.B."/>
            <person name="Han X.H."/>
            <person name="Huang E.J."/>
            <person name="Li L.F."/>
            <person name="Wei W."/>
            <person name="Gao Y.C."/>
            <person name="Liu J.Z."/>
            <person name="Shao H.Z."/>
            <person name="Wang X."/>
            <person name="Wang C.C."/>
            <person name="Yang T.C."/>
            <person name="Huo Q.B."/>
            <person name="Li W."/>
            <person name="Chen H.Y."/>
            <person name="Chen S.E."/>
            <person name="Zhou L.G."/>
            <person name="Ni X.B."/>
            <person name="Tian J.H."/>
            <person name="Sheng Y."/>
            <person name="Liu T."/>
            <person name="Pan Y.S."/>
            <person name="Xia L.Y."/>
            <person name="Li J."/>
            <person name="Zhao F."/>
            <person name="Cao W.C."/>
        </authorList>
    </citation>
    <scope>NUCLEOTIDE SEQUENCE</scope>
    <source>
        <strain evidence="1">Rmic-2018</strain>
    </source>
</reference>
<gene>
    <name evidence="1" type="ORF">HPB51_028767</name>
</gene>
<evidence type="ECO:0000313" key="1">
    <source>
        <dbReference type="EMBL" id="KAH7938714.1"/>
    </source>
</evidence>
<accession>A0A9J6CW37</accession>
<evidence type="ECO:0000313" key="2">
    <source>
        <dbReference type="Proteomes" id="UP000821866"/>
    </source>
</evidence>
<name>A0A9J6CW37_RHIMP</name>